<accession>A0ABV4Z9N0</accession>
<sequence length="1062" mass="109754">MAFGRTGIAVGTYRSVQVDKYGRVVAATNPTTASGYGLTDVYTKSETYNRSEIAKAILDAVTSAVNGLVDSAPGALDTLKELAAAIGNDPNFATSMVNELAKKAPLLSPKFTGAPEAPTPSASSTGLQVANMSALATAIAASSRQFKTAVIGLSTNTTLTAAQMGNAVQFNSGALTLTLPALADVGNGASVMLRNPSATATQTIVVASSGSIVDGGSTSGSLALKPFEWAELASSGSAWFVVGRGKLKEVAQIDSPSFSGSPTAPTLGATDVSNGLATMSAARSILAYFGLGSTEPGKGLPGSVADVAKLPAGNYYYPPAISPYGDFAFVQRMVFAGNKGFEIGNIPYTDRFLGRASNQDGTWRDPVELARKDSPAFTGTPTAPTQPLGNNTDRLATMAALFQAVNTYKRNYTGNVMQVGANITLQGTQTGYAFNVTAPVTITLPSAEEAGAGGTFVIRNVSPGVVTITTAISQLFERNSGASSMTMQPGEWLELQASRSSYVVNQRGILDEIGKTVADALAAVGLGTQVAPLCGDCNAQATSGFFFVSSSQTTNLPFQSNGFLLQCPWNGNSAALQIYAAASVDKLMYRTKSSGAWRAWKELPSLDGVLGAINNNSRSFRTQAAVGISANITLNTSTHLGALFQFNADALTATLPSSASVPDGSVVTLRNPRVSTQTLAVSAGAIVEEGVAAAKMTLRAYEWAEFTSSATEWFVSARGKLKEAATVEYVQDIYAPLKDPVFSGKPSVPTQKANDASKSVANTEYVEQAKRSFSGPVLGLSSSMTLSAAQSGRLYQANANNLTVTLPAPADAPSGTTYAFRNPSGGTLSITTASGTIAAGVALTTLVLQSGEYVEMVNNTSTGWFVSSRGKLAETPTVDAMKAADAAAIATAAPPGQVAFFARSAPPAGWLKRNGAAYSRTAYADLFAVIGTSFGAGDGSTTFNVPDDRELIDRAWTDGLNAADAGRALFSTQAGQNQAHTHTGTTNSAGAHQHTTQFIRERIGSGFVEEGGNAVLGDQLSDGIQTMTSSVSGAHAHTLSISSTGGNETRMANRAYLACIKY</sequence>
<dbReference type="PANTHER" id="PTHR35191:SF1">
    <property type="entry name" value="PROPHAGE SIDE TAIL FIBER PROTEIN HOMOLOG STFQ-RELATED"/>
    <property type="match status" value="1"/>
</dbReference>
<dbReference type="SUPFAM" id="SSF88874">
    <property type="entry name" value="Receptor-binding domain of short tail fibre protein gp12"/>
    <property type="match status" value="1"/>
</dbReference>
<reference evidence="3 4" key="1">
    <citation type="submission" date="2024-09" db="EMBL/GenBank/DDBJ databases">
        <authorList>
            <person name="Fullem K."/>
        </authorList>
    </citation>
    <scope>NUCLEOTIDE SEQUENCE [LARGE SCALE GENOMIC DNA]</scope>
    <source>
        <strain evidence="4">K1(2024)</strain>
    </source>
</reference>
<protein>
    <submittedName>
        <fullName evidence="3">Tail fiber protein</fullName>
    </submittedName>
</protein>
<comment type="caution">
    <text evidence="3">The sequence shown here is derived from an EMBL/GenBank/DDBJ whole genome shotgun (WGS) entry which is preliminary data.</text>
</comment>
<dbReference type="InterPro" id="IPR051934">
    <property type="entry name" value="Phage_Tail_Fiber_Structural"/>
</dbReference>
<dbReference type="EMBL" id="JBHFXX010000008">
    <property type="protein sequence ID" value="MFB3801075.1"/>
    <property type="molecule type" value="Genomic_DNA"/>
</dbReference>
<evidence type="ECO:0000259" key="2">
    <source>
        <dbReference type="Pfam" id="PF07484"/>
    </source>
</evidence>
<dbReference type="CDD" id="cd19958">
    <property type="entry name" value="pyocin_knob"/>
    <property type="match status" value="1"/>
</dbReference>
<dbReference type="RefSeq" id="WP_369811431.1">
    <property type="nucleotide sequence ID" value="NZ_JAUQOQ010000004.1"/>
</dbReference>
<proteinExistence type="predicted"/>
<name>A0ABV4Z9N0_9PSED</name>
<evidence type="ECO:0000256" key="1">
    <source>
        <dbReference type="SAM" id="MobiDB-lite"/>
    </source>
</evidence>
<dbReference type="PANTHER" id="PTHR35191">
    <property type="entry name" value="PROPHAGE SIDE TAIL FIBER PROTEIN HOMOLOG STFQ-RELATED"/>
    <property type="match status" value="1"/>
</dbReference>
<feature type="domain" description="Phage tail collar" evidence="2">
    <location>
        <begin position="896"/>
        <end position="950"/>
    </location>
</feature>
<evidence type="ECO:0000313" key="4">
    <source>
        <dbReference type="Proteomes" id="UP001577047"/>
    </source>
</evidence>
<evidence type="ECO:0000313" key="3">
    <source>
        <dbReference type="EMBL" id="MFB3801075.1"/>
    </source>
</evidence>
<organism evidence="3 4">
    <name type="scientific">Pseudomonas boreofloridensis</name>
    <dbReference type="NCBI Taxonomy" id="3064348"/>
    <lineage>
        <taxon>Bacteria</taxon>
        <taxon>Pseudomonadati</taxon>
        <taxon>Pseudomonadota</taxon>
        <taxon>Gammaproteobacteria</taxon>
        <taxon>Pseudomonadales</taxon>
        <taxon>Pseudomonadaceae</taxon>
        <taxon>Pseudomonas</taxon>
    </lineage>
</organism>
<dbReference type="Proteomes" id="UP001577047">
    <property type="component" value="Unassembled WGS sequence"/>
</dbReference>
<dbReference type="Gene3D" id="3.90.1340.10">
    <property type="entry name" value="Phage tail collar domain"/>
    <property type="match status" value="1"/>
</dbReference>
<dbReference type="InterPro" id="IPR037053">
    <property type="entry name" value="Phage_tail_collar_dom_sf"/>
</dbReference>
<dbReference type="InterPro" id="IPR011083">
    <property type="entry name" value="Phage_tail_collar_dom"/>
</dbReference>
<keyword evidence="4" id="KW-1185">Reference proteome</keyword>
<dbReference type="Pfam" id="PF07484">
    <property type="entry name" value="Collar"/>
    <property type="match status" value="1"/>
</dbReference>
<feature type="region of interest" description="Disordered" evidence="1">
    <location>
        <begin position="973"/>
        <end position="993"/>
    </location>
</feature>
<gene>
    <name evidence="3" type="ORF">ACE1YR_11600</name>
</gene>